<dbReference type="EMBL" id="JACCBJ010000001">
    <property type="protein sequence ID" value="NYD75016.1"/>
    <property type="molecule type" value="Genomic_DNA"/>
</dbReference>
<evidence type="ECO:0008006" key="4">
    <source>
        <dbReference type="Google" id="ProtNLM"/>
    </source>
</evidence>
<comment type="caution">
    <text evidence="2">The sequence shown here is derived from an EMBL/GenBank/DDBJ whole genome shotgun (WGS) entry which is preliminary data.</text>
</comment>
<feature type="transmembrane region" description="Helical" evidence="1">
    <location>
        <begin position="65"/>
        <end position="88"/>
    </location>
</feature>
<keyword evidence="1" id="KW-0812">Transmembrane</keyword>
<name>A0A852T0F0_9MICO</name>
<dbReference type="AlphaFoldDB" id="A0A852T0F0"/>
<sequence>MNDTNRVINRLLLAVTGLIALAAAALAVALLLVPDAGRIWRGVGRSATTTADAAFGQPLWPGTTISLAALVALVVAAFFVVLLIALILRAGHGSTSTVLTLQTPDGSVELDTAVPATLLSEQLKPVPGVAGVAVSAYRVRRTPALKVTVRCRRGASPREVTDAVDEAVTLLDAALGTTLPVFAQLVGGFRSRLQAATRVDTSTSAARPS</sequence>
<evidence type="ECO:0000313" key="2">
    <source>
        <dbReference type="EMBL" id="NYD75016.1"/>
    </source>
</evidence>
<organism evidence="2 3">
    <name type="scientific">Leifsonia soli</name>
    <dbReference type="NCBI Taxonomy" id="582665"/>
    <lineage>
        <taxon>Bacteria</taxon>
        <taxon>Bacillati</taxon>
        <taxon>Actinomycetota</taxon>
        <taxon>Actinomycetes</taxon>
        <taxon>Micrococcales</taxon>
        <taxon>Microbacteriaceae</taxon>
        <taxon>Leifsonia</taxon>
    </lineage>
</organism>
<dbReference type="Proteomes" id="UP000589620">
    <property type="component" value="Unassembled WGS sequence"/>
</dbReference>
<feature type="transmembrane region" description="Helical" evidence="1">
    <location>
        <begin position="12"/>
        <end position="33"/>
    </location>
</feature>
<proteinExistence type="predicted"/>
<evidence type="ECO:0000256" key="1">
    <source>
        <dbReference type="SAM" id="Phobius"/>
    </source>
</evidence>
<accession>A0A852T0F0</accession>
<protein>
    <recommendedName>
        <fullName evidence="4">Alkaline shock response membrane anchor protein AmaP</fullName>
    </recommendedName>
</protein>
<gene>
    <name evidence="2" type="ORF">BJ963_002535</name>
</gene>
<evidence type="ECO:0000313" key="3">
    <source>
        <dbReference type="Proteomes" id="UP000589620"/>
    </source>
</evidence>
<dbReference type="RefSeq" id="WP_179457066.1">
    <property type="nucleotide sequence ID" value="NZ_BAAAPX010000001.1"/>
</dbReference>
<keyword evidence="3" id="KW-1185">Reference proteome</keyword>
<reference evidence="2 3" key="1">
    <citation type="submission" date="2020-07" db="EMBL/GenBank/DDBJ databases">
        <title>Sequencing the genomes of 1000 actinobacteria strains.</title>
        <authorList>
            <person name="Klenk H.-P."/>
        </authorList>
    </citation>
    <scope>NUCLEOTIDE SEQUENCE [LARGE SCALE GENOMIC DNA]</scope>
    <source>
        <strain evidence="2 3">DSM 23871</strain>
    </source>
</reference>
<keyword evidence="1" id="KW-0472">Membrane</keyword>
<keyword evidence="1" id="KW-1133">Transmembrane helix</keyword>